<reference evidence="2 3" key="1">
    <citation type="journal article" date="2021" name="Nat. Plants">
        <title>The Taxus genome provides insights into paclitaxel biosynthesis.</title>
        <authorList>
            <person name="Xiong X."/>
            <person name="Gou J."/>
            <person name="Liao Q."/>
            <person name="Li Y."/>
            <person name="Zhou Q."/>
            <person name="Bi G."/>
            <person name="Li C."/>
            <person name="Du R."/>
            <person name="Wang X."/>
            <person name="Sun T."/>
            <person name="Guo L."/>
            <person name="Liang H."/>
            <person name="Lu P."/>
            <person name="Wu Y."/>
            <person name="Zhang Z."/>
            <person name="Ro D.K."/>
            <person name="Shang Y."/>
            <person name="Huang S."/>
            <person name="Yan J."/>
        </authorList>
    </citation>
    <scope>NUCLEOTIDE SEQUENCE [LARGE SCALE GENOMIC DNA]</scope>
    <source>
        <strain evidence="2">Ta-2019</strain>
    </source>
</reference>
<feature type="non-terminal residue" evidence="2">
    <location>
        <position position="206"/>
    </location>
</feature>
<evidence type="ECO:0000256" key="1">
    <source>
        <dbReference type="SAM" id="MobiDB-lite"/>
    </source>
</evidence>
<sequence>MVEETSKEELANKLKEWAAKLNIKKTPLLTKPSSEVEAQEQVEQTSFVPETNPEMKDEDQKSTRSEFSIHIGSISSEEFESPQVEKLVVEEQELVPNLPGEKHVQVEEGILSSVQGNSNECSDPNCHACQEIVEFLECCIIPPKSLPHTITSHEELQVVSKYHTGLGVSYESLEVSNPSPSSSLQKSDFLDGFDLSNFMFENEDYH</sequence>
<gene>
    <name evidence="2" type="ORF">KI387_024087</name>
</gene>
<proteinExistence type="predicted"/>
<evidence type="ECO:0000313" key="3">
    <source>
        <dbReference type="Proteomes" id="UP000824469"/>
    </source>
</evidence>
<keyword evidence="3" id="KW-1185">Reference proteome</keyword>
<evidence type="ECO:0000313" key="2">
    <source>
        <dbReference type="EMBL" id="KAH9315460.1"/>
    </source>
</evidence>
<dbReference type="EMBL" id="JAHRHJ020000005">
    <property type="protein sequence ID" value="KAH9315460.1"/>
    <property type="molecule type" value="Genomic_DNA"/>
</dbReference>
<protein>
    <submittedName>
        <fullName evidence="2">Uncharacterized protein</fullName>
    </submittedName>
</protein>
<name>A0AA38G574_TAXCH</name>
<organism evidence="2 3">
    <name type="scientific">Taxus chinensis</name>
    <name type="common">Chinese yew</name>
    <name type="synonym">Taxus wallichiana var. chinensis</name>
    <dbReference type="NCBI Taxonomy" id="29808"/>
    <lineage>
        <taxon>Eukaryota</taxon>
        <taxon>Viridiplantae</taxon>
        <taxon>Streptophyta</taxon>
        <taxon>Embryophyta</taxon>
        <taxon>Tracheophyta</taxon>
        <taxon>Spermatophyta</taxon>
        <taxon>Pinopsida</taxon>
        <taxon>Pinidae</taxon>
        <taxon>Conifers II</taxon>
        <taxon>Cupressales</taxon>
        <taxon>Taxaceae</taxon>
        <taxon>Taxus</taxon>
    </lineage>
</organism>
<accession>A0AA38G574</accession>
<dbReference type="Proteomes" id="UP000824469">
    <property type="component" value="Unassembled WGS sequence"/>
</dbReference>
<comment type="caution">
    <text evidence="2">The sequence shown here is derived from an EMBL/GenBank/DDBJ whole genome shotgun (WGS) entry which is preliminary data.</text>
</comment>
<feature type="compositionally biased region" description="Low complexity" evidence="1">
    <location>
        <begin position="35"/>
        <end position="44"/>
    </location>
</feature>
<dbReference type="AlphaFoldDB" id="A0AA38G574"/>
<feature type="compositionally biased region" description="Basic and acidic residues" evidence="1">
    <location>
        <begin position="53"/>
        <end position="64"/>
    </location>
</feature>
<feature type="region of interest" description="Disordered" evidence="1">
    <location>
        <begin position="26"/>
        <end position="65"/>
    </location>
</feature>